<sequence length="320" mass="35730">MSTTLTVLEGVHTDEVWNISWSHDGSRLASASKDKTTYKEPQDVGYTPQFILGDHPFAVNCLAWSPDDSALVTSSNTYIKLWDSQTGLCTQTTEEHTETITSLAWLVDGTGFFSGALDRKIILWDSAANKLFEVEGTGDIRILDLAIIPDSNQLIIAGMEQKHERSSHQTSYVLRTFNMKTQKVESSTVVDHEICTVAISRDSQFALYNQNASIQLYDLQTHRVVGEYTGHLRTRHVIHSRFGGIADEFIISGSEDGNVYIWHRNSGRPLEVLYGHGEGGVNCVSWNPQRPEKFASCSDDHTIRIWETSRRGLACDTGMG</sequence>
<evidence type="ECO:0000313" key="5">
    <source>
        <dbReference type="Proteomes" id="UP000807353"/>
    </source>
</evidence>
<organism evidence="4 5">
    <name type="scientific">Collybia nuda</name>
    <dbReference type="NCBI Taxonomy" id="64659"/>
    <lineage>
        <taxon>Eukaryota</taxon>
        <taxon>Fungi</taxon>
        <taxon>Dikarya</taxon>
        <taxon>Basidiomycota</taxon>
        <taxon>Agaricomycotina</taxon>
        <taxon>Agaricomycetes</taxon>
        <taxon>Agaricomycetidae</taxon>
        <taxon>Agaricales</taxon>
        <taxon>Tricholomatineae</taxon>
        <taxon>Clitocybaceae</taxon>
        <taxon>Collybia</taxon>
    </lineage>
</organism>
<dbReference type="InterPro" id="IPR015943">
    <property type="entry name" value="WD40/YVTN_repeat-like_dom_sf"/>
</dbReference>
<feature type="repeat" description="WD" evidence="3">
    <location>
        <begin position="249"/>
        <end position="272"/>
    </location>
</feature>
<dbReference type="Proteomes" id="UP000807353">
    <property type="component" value="Unassembled WGS sequence"/>
</dbReference>
<dbReference type="AlphaFoldDB" id="A0A9P5YI01"/>
<proteinExistence type="predicted"/>
<evidence type="ECO:0000256" key="3">
    <source>
        <dbReference type="PROSITE-ProRule" id="PRU00221"/>
    </source>
</evidence>
<evidence type="ECO:0000256" key="1">
    <source>
        <dbReference type="ARBA" id="ARBA00022574"/>
    </source>
</evidence>
<evidence type="ECO:0000313" key="4">
    <source>
        <dbReference type="EMBL" id="KAF9469273.1"/>
    </source>
</evidence>
<keyword evidence="2" id="KW-0677">Repeat</keyword>
<reference evidence="4" key="1">
    <citation type="submission" date="2020-11" db="EMBL/GenBank/DDBJ databases">
        <authorList>
            <consortium name="DOE Joint Genome Institute"/>
            <person name="Ahrendt S."/>
            <person name="Riley R."/>
            <person name="Andreopoulos W."/>
            <person name="Labutti K."/>
            <person name="Pangilinan J."/>
            <person name="Ruiz-Duenas F.J."/>
            <person name="Barrasa J.M."/>
            <person name="Sanchez-Garcia M."/>
            <person name="Camarero S."/>
            <person name="Miyauchi S."/>
            <person name="Serrano A."/>
            <person name="Linde D."/>
            <person name="Babiker R."/>
            <person name="Drula E."/>
            <person name="Ayuso-Fernandez I."/>
            <person name="Pacheco R."/>
            <person name="Padilla G."/>
            <person name="Ferreira P."/>
            <person name="Barriuso J."/>
            <person name="Kellner H."/>
            <person name="Castanera R."/>
            <person name="Alfaro M."/>
            <person name="Ramirez L."/>
            <person name="Pisabarro A.G."/>
            <person name="Kuo A."/>
            <person name="Tritt A."/>
            <person name="Lipzen A."/>
            <person name="He G."/>
            <person name="Yan M."/>
            <person name="Ng V."/>
            <person name="Cullen D."/>
            <person name="Martin F."/>
            <person name="Rosso M.-N."/>
            <person name="Henrissat B."/>
            <person name="Hibbett D."/>
            <person name="Martinez A.T."/>
            <person name="Grigoriev I.V."/>
        </authorList>
    </citation>
    <scope>NUCLEOTIDE SEQUENCE</scope>
    <source>
        <strain evidence="4">CBS 247.69</strain>
    </source>
</reference>
<dbReference type="PANTHER" id="PTHR22838">
    <property type="entry name" value="WD REPEAT PROTEIN 26-RELATED"/>
    <property type="match status" value="1"/>
</dbReference>
<accession>A0A9P5YI01</accession>
<dbReference type="GO" id="GO:0034657">
    <property type="term" value="C:GID complex"/>
    <property type="evidence" value="ECO:0007669"/>
    <property type="project" value="TreeGrafter"/>
</dbReference>
<protein>
    <submittedName>
        <fullName evidence="4">WD40-repeat-containing domain protein</fullName>
    </submittedName>
</protein>
<name>A0A9P5YI01_9AGAR</name>
<keyword evidence="5" id="KW-1185">Reference proteome</keyword>
<gene>
    <name evidence="4" type="ORF">BDZ94DRAFT_1317197</name>
</gene>
<comment type="caution">
    <text evidence="4">The sequence shown here is derived from an EMBL/GenBank/DDBJ whole genome shotgun (WGS) entry which is preliminary data.</text>
</comment>
<dbReference type="InterPro" id="IPR051350">
    <property type="entry name" value="WD_repeat-ST_regulator"/>
</dbReference>
<feature type="repeat" description="WD" evidence="3">
    <location>
        <begin position="274"/>
        <end position="307"/>
    </location>
</feature>
<evidence type="ECO:0000256" key="2">
    <source>
        <dbReference type="ARBA" id="ARBA00022737"/>
    </source>
</evidence>
<keyword evidence="1 3" id="KW-0853">WD repeat</keyword>
<dbReference type="InterPro" id="IPR001680">
    <property type="entry name" value="WD40_rpt"/>
</dbReference>
<dbReference type="SUPFAM" id="SSF50978">
    <property type="entry name" value="WD40 repeat-like"/>
    <property type="match status" value="1"/>
</dbReference>
<feature type="repeat" description="WD" evidence="3">
    <location>
        <begin position="93"/>
        <end position="134"/>
    </location>
</feature>
<dbReference type="OrthoDB" id="972532at2759"/>
<dbReference type="SMART" id="SM00320">
    <property type="entry name" value="WD40"/>
    <property type="match status" value="5"/>
</dbReference>
<dbReference type="PROSITE" id="PS50082">
    <property type="entry name" value="WD_REPEATS_2"/>
    <property type="match status" value="4"/>
</dbReference>
<dbReference type="Gene3D" id="2.130.10.10">
    <property type="entry name" value="YVTN repeat-like/Quinoprotein amine dehydrogenase"/>
    <property type="match status" value="3"/>
</dbReference>
<dbReference type="Pfam" id="PF00400">
    <property type="entry name" value="WD40"/>
    <property type="match status" value="5"/>
</dbReference>
<dbReference type="PANTHER" id="PTHR22838:SF0">
    <property type="entry name" value="WD REPEAT-CONTAINING PROTEIN 26"/>
    <property type="match status" value="1"/>
</dbReference>
<feature type="repeat" description="WD" evidence="3">
    <location>
        <begin position="52"/>
        <end position="92"/>
    </location>
</feature>
<dbReference type="PROSITE" id="PS50294">
    <property type="entry name" value="WD_REPEATS_REGION"/>
    <property type="match status" value="1"/>
</dbReference>
<dbReference type="EMBL" id="MU150230">
    <property type="protein sequence ID" value="KAF9469273.1"/>
    <property type="molecule type" value="Genomic_DNA"/>
</dbReference>
<dbReference type="InterPro" id="IPR036322">
    <property type="entry name" value="WD40_repeat_dom_sf"/>
</dbReference>
<dbReference type="GO" id="GO:0043161">
    <property type="term" value="P:proteasome-mediated ubiquitin-dependent protein catabolic process"/>
    <property type="evidence" value="ECO:0007669"/>
    <property type="project" value="TreeGrafter"/>
</dbReference>